<dbReference type="SUPFAM" id="SSF51735">
    <property type="entry name" value="NAD(P)-binding Rossmann-fold domains"/>
    <property type="match status" value="1"/>
</dbReference>
<dbReference type="RefSeq" id="WP_092361399.1">
    <property type="nucleotide sequence ID" value="NZ_DAINWJ010000133.1"/>
</dbReference>
<proteinExistence type="inferred from homology"/>
<keyword evidence="2" id="KW-0560">Oxidoreductase</keyword>
<organism evidence="3 4">
    <name type="scientific">Enterocloster lavalensis</name>
    <dbReference type="NCBI Taxonomy" id="460384"/>
    <lineage>
        <taxon>Bacteria</taxon>
        <taxon>Bacillati</taxon>
        <taxon>Bacillota</taxon>
        <taxon>Clostridia</taxon>
        <taxon>Lachnospirales</taxon>
        <taxon>Lachnospiraceae</taxon>
        <taxon>Enterocloster</taxon>
    </lineage>
</organism>
<evidence type="ECO:0000256" key="1">
    <source>
        <dbReference type="ARBA" id="ARBA00006484"/>
    </source>
</evidence>
<comment type="similarity">
    <text evidence="1">Belongs to the short-chain dehydrogenases/reductases (SDR) family.</text>
</comment>
<dbReference type="GeneID" id="93276247"/>
<dbReference type="PANTHER" id="PTHR42760:SF133">
    <property type="entry name" value="3-OXOACYL-[ACYL-CARRIER-PROTEIN] REDUCTASE"/>
    <property type="match status" value="1"/>
</dbReference>
<dbReference type="Pfam" id="PF13561">
    <property type="entry name" value="adh_short_C2"/>
    <property type="match status" value="1"/>
</dbReference>
<dbReference type="GO" id="GO:0016616">
    <property type="term" value="F:oxidoreductase activity, acting on the CH-OH group of donors, NAD or NADP as acceptor"/>
    <property type="evidence" value="ECO:0007669"/>
    <property type="project" value="TreeGrafter"/>
</dbReference>
<dbReference type="InterPro" id="IPR002347">
    <property type="entry name" value="SDR_fam"/>
</dbReference>
<keyword evidence="4" id="KW-1185">Reference proteome</keyword>
<evidence type="ECO:0000256" key="2">
    <source>
        <dbReference type="ARBA" id="ARBA00023002"/>
    </source>
</evidence>
<dbReference type="STRING" id="460384.SAMN05216313_104147"/>
<sequence>MNLSYIQKLFCLDGRKAVVTGASSGIGRAIAVSLANFGAEVALLGRSAEGLKETHRLIEEAGGVCEDYIVDISSTGEQERFFKEYIGKHGRLDIFIANAGINIRAELPDARLEDIETLIHTNYIGTMFGMIQASNQMKLQRSGNIVVITSINGLSPLINQAVYSSIKFGLEGAMRCLAGSMAEYGVRVNSCAPGCVHSAGNRHIFDKENFRKAKEAAIPLGKIGDPEDIGDVVATMVSDAYRFMTGSTILVDGGELMRPKQKQPQVDS</sequence>
<dbReference type="AlphaFoldDB" id="A0A1I0DEC3"/>
<evidence type="ECO:0000313" key="3">
    <source>
        <dbReference type="EMBL" id="SET30719.1"/>
    </source>
</evidence>
<dbReference type="PRINTS" id="PR00081">
    <property type="entry name" value="GDHRDH"/>
</dbReference>
<dbReference type="CDD" id="cd05233">
    <property type="entry name" value="SDR_c"/>
    <property type="match status" value="1"/>
</dbReference>
<dbReference type="Proteomes" id="UP000198508">
    <property type="component" value="Unassembled WGS sequence"/>
</dbReference>
<dbReference type="InterPro" id="IPR036291">
    <property type="entry name" value="NAD(P)-bd_dom_sf"/>
</dbReference>
<dbReference type="GO" id="GO:0048038">
    <property type="term" value="F:quinone binding"/>
    <property type="evidence" value="ECO:0007669"/>
    <property type="project" value="TreeGrafter"/>
</dbReference>
<protein>
    <submittedName>
        <fullName evidence="3">3-oxoacyl-[acyl-carrier protein] reductase</fullName>
    </submittedName>
</protein>
<accession>A0A1I0DEC3</accession>
<dbReference type="Gene3D" id="3.40.50.720">
    <property type="entry name" value="NAD(P)-binding Rossmann-like Domain"/>
    <property type="match status" value="1"/>
</dbReference>
<name>A0A1I0DEC3_9FIRM</name>
<dbReference type="PRINTS" id="PR00080">
    <property type="entry name" value="SDRFAMILY"/>
</dbReference>
<dbReference type="GO" id="GO:0006633">
    <property type="term" value="P:fatty acid biosynthetic process"/>
    <property type="evidence" value="ECO:0007669"/>
    <property type="project" value="TreeGrafter"/>
</dbReference>
<dbReference type="GO" id="GO:0008206">
    <property type="term" value="P:bile acid metabolic process"/>
    <property type="evidence" value="ECO:0007669"/>
    <property type="project" value="UniProtKB-ARBA"/>
</dbReference>
<evidence type="ECO:0000313" key="4">
    <source>
        <dbReference type="Proteomes" id="UP000198508"/>
    </source>
</evidence>
<dbReference type="PANTHER" id="PTHR42760">
    <property type="entry name" value="SHORT-CHAIN DEHYDROGENASES/REDUCTASES FAMILY MEMBER"/>
    <property type="match status" value="1"/>
</dbReference>
<gene>
    <name evidence="3" type="ORF">SAMN05216313_104147</name>
</gene>
<dbReference type="EMBL" id="FOIM01000004">
    <property type="protein sequence ID" value="SET30719.1"/>
    <property type="molecule type" value="Genomic_DNA"/>
</dbReference>
<dbReference type="FunFam" id="3.40.50.720:FF:000084">
    <property type="entry name" value="Short-chain dehydrogenase reductase"/>
    <property type="match status" value="1"/>
</dbReference>
<reference evidence="4" key="1">
    <citation type="submission" date="2016-10" db="EMBL/GenBank/DDBJ databases">
        <authorList>
            <person name="Varghese N."/>
            <person name="Submissions S."/>
        </authorList>
    </citation>
    <scope>NUCLEOTIDE SEQUENCE [LARGE SCALE GENOMIC DNA]</scope>
    <source>
        <strain evidence="4">NLAE-zl-G277</strain>
    </source>
</reference>